<dbReference type="NCBIfam" id="TIGR00277">
    <property type="entry name" value="HDIG"/>
    <property type="match status" value="1"/>
</dbReference>
<dbReference type="PROSITE" id="PS51831">
    <property type="entry name" value="HD"/>
    <property type="match status" value="1"/>
</dbReference>
<dbReference type="AlphaFoldDB" id="W0EAK7"/>
<protein>
    <submittedName>
        <fullName evidence="3">Diguanylate cyclase</fullName>
    </submittedName>
</protein>
<evidence type="ECO:0000313" key="4">
    <source>
        <dbReference type="Proteomes" id="UP000010847"/>
    </source>
</evidence>
<dbReference type="HOGENOM" id="CLU_040286_2_0_9"/>
<name>W0EAK7_9FIRM</name>
<feature type="domain" description="HD-GYP" evidence="2">
    <location>
        <begin position="202"/>
        <end position="387"/>
    </location>
</feature>
<dbReference type="SMART" id="SM00471">
    <property type="entry name" value="HDc"/>
    <property type="match status" value="2"/>
</dbReference>
<dbReference type="InterPro" id="IPR006675">
    <property type="entry name" value="HDIG_dom"/>
</dbReference>
<feature type="domain" description="HD" evidence="1">
    <location>
        <begin position="21"/>
        <end position="134"/>
    </location>
</feature>
<dbReference type="InterPro" id="IPR003607">
    <property type="entry name" value="HD/PDEase_dom"/>
</dbReference>
<dbReference type="PROSITE" id="PS51832">
    <property type="entry name" value="HD_GYP"/>
    <property type="match status" value="2"/>
</dbReference>
<dbReference type="InterPro" id="IPR037522">
    <property type="entry name" value="HD_GYP_dom"/>
</dbReference>
<evidence type="ECO:0000313" key="3">
    <source>
        <dbReference type="EMBL" id="AHF06096.1"/>
    </source>
</evidence>
<dbReference type="Gene3D" id="1.10.3210.10">
    <property type="entry name" value="Hypothetical protein af1432"/>
    <property type="match status" value="2"/>
</dbReference>
<proteinExistence type="predicted"/>
<dbReference type="KEGG" id="dmt:DESME_02750"/>
<accession>W0EAK7</accession>
<evidence type="ECO:0000259" key="2">
    <source>
        <dbReference type="PROSITE" id="PS51832"/>
    </source>
</evidence>
<dbReference type="STRING" id="871968.DESME_02750"/>
<sequence>MNASELLEGLSLALDVAENKTFEHAQRTAYIALCIAKELNLSEEELQDIFAASLLHDIGMTTSLADSHQDISLLVKHCQTGAQMVKLLPLPVNVAEYIRWHHANWDGSGLFELAGSSIPLGAQIIYLADQSDVLLQELGSIYNDRSGIQNALQKRSGIHFNPLLVEALLSIQSKEIFWLDYSSTYLPEILRTIRPNINWAICPDHLELIAEVFAGIIDNKSPFTYEHSQGVTQVAVRLGEYFKLDQRTLKTLKISALLHDLGKLTIPNSILDKPGKLTPLEYQRIKSHAYYTKLILAKIKGLETIRDWAGNHHETLDGKGYPEGIPGERLSLPERIIALSDVYQALTEKRPYRQPLPQLKAMEIIQGLVNEHKLCPEVFASFSKVLS</sequence>
<dbReference type="InterPro" id="IPR006674">
    <property type="entry name" value="HD_domain"/>
</dbReference>
<gene>
    <name evidence="3" type="ORF">DESME_02750</name>
</gene>
<dbReference type="CDD" id="cd00077">
    <property type="entry name" value="HDc"/>
    <property type="match status" value="2"/>
</dbReference>
<keyword evidence="4" id="KW-1185">Reference proteome</keyword>
<evidence type="ECO:0000259" key="1">
    <source>
        <dbReference type="PROSITE" id="PS51831"/>
    </source>
</evidence>
<dbReference type="PANTHER" id="PTHR43155:SF1">
    <property type="entry name" value="3'3'-CGAMP-SPECIFIC PHOSPHODIESTERASE 1"/>
    <property type="match status" value="1"/>
</dbReference>
<dbReference type="EMBL" id="CP007032">
    <property type="protein sequence ID" value="AHF06096.1"/>
    <property type="molecule type" value="Genomic_DNA"/>
</dbReference>
<dbReference type="SUPFAM" id="SSF109604">
    <property type="entry name" value="HD-domain/PDEase-like"/>
    <property type="match status" value="2"/>
</dbReference>
<dbReference type="eggNOG" id="COG2206">
    <property type="taxonomic scope" value="Bacteria"/>
</dbReference>
<dbReference type="Pfam" id="PF13487">
    <property type="entry name" value="HD_5"/>
    <property type="match status" value="2"/>
</dbReference>
<organism evidence="3 4">
    <name type="scientific">Desulfitobacterium metallireducens DSM 15288</name>
    <dbReference type="NCBI Taxonomy" id="871968"/>
    <lineage>
        <taxon>Bacteria</taxon>
        <taxon>Bacillati</taxon>
        <taxon>Bacillota</taxon>
        <taxon>Clostridia</taxon>
        <taxon>Eubacteriales</taxon>
        <taxon>Desulfitobacteriaceae</taxon>
        <taxon>Desulfitobacterium</taxon>
    </lineage>
</organism>
<dbReference type="Proteomes" id="UP000010847">
    <property type="component" value="Chromosome"/>
</dbReference>
<reference evidence="3 4" key="1">
    <citation type="submission" date="2013-12" db="EMBL/GenBank/DDBJ databases">
        <authorList>
            <consortium name="DOE Joint Genome Institute"/>
            <person name="Smidt H."/>
            <person name="Huntemann M."/>
            <person name="Han J."/>
            <person name="Chen A."/>
            <person name="Kyrpides N."/>
            <person name="Mavromatis K."/>
            <person name="Markowitz V."/>
            <person name="Palaniappan K."/>
            <person name="Ivanova N."/>
            <person name="Schaumberg A."/>
            <person name="Pati A."/>
            <person name="Liolios K."/>
            <person name="Nordberg H.P."/>
            <person name="Cantor M.N."/>
            <person name="Hua S.X."/>
            <person name="Woyke T."/>
        </authorList>
    </citation>
    <scope>NUCLEOTIDE SEQUENCE [LARGE SCALE GENOMIC DNA]</scope>
    <source>
        <strain evidence="4">DSM 15288</strain>
    </source>
</reference>
<feature type="domain" description="HD-GYP" evidence="2">
    <location>
        <begin position="1"/>
        <end position="184"/>
    </location>
</feature>
<dbReference type="PANTHER" id="PTHR43155">
    <property type="entry name" value="CYCLIC DI-GMP PHOSPHODIESTERASE PA4108-RELATED"/>
    <property type="match status" value="1"/>
</dbReference>